<dbReference type="AlphaFoldDB" id="A0A318TI55"/>
<protein>
    <submittedName>
        <fullName evidence="1">Uncharacterized protein</fullName>
    </submittedName>
</protein>
<sequence length="73" mass="7753">MVSGRVQCPTASDGAADCKAGADQLCRSKGFREGKSLTTDSAEACSAKALIPGRQREPSDCHTNYFVTRAICR</sequence>
<dbReference type="EMBL" id="QJTI01000003">
    <property type="protein sequence ID" value="PYF04542.1"/>
    <property type="molecule type" value="Genomic_DNA"/>
</dbReference>
<accession>A0A318TI55</accession>
<organism evidence="1 2">
    <name type="scientific">Rhodopseudomonas faecalis</name>
    <dbReference type="NCBI Taxonomy" id="99655"/>
    <lineage>
        <taxon>Bacteria</taxon>
        <taxon>Pseudomonadati</taxon>
        <taxon>Pseudomonadota</taxon>
        <taxon>Alphaproteobacteria</taxon>
        <taxon>Hyphomicrobiales</taxon>
        <taxon>Nitrobacteraceae</taxon>
        <taxon>Rhodopseudomonas</taxon>
    </lineage>
</organism>
<name>A0A318TI55_9BRAD</name>
<evidence type="ECO:0000313" key="2">
    <source>
        <dbReference type="Proteomes" id="UP000248148"/>
    </source>
</evidence>
<keyword evidence="2" id="KW-1185">Reference proteome</keyword>
<gene>
    <name evidence="1" type="ORF">BJ122_103197</name>
</gene>
<proteinExistence type="predicted"/>
<dbReference type="Proteomes" id="UP000248148">
    <property type="component" value="Unassembled WGS sequence"/>
</dbReference>
<comment type="caution">
    <text evidence="1">The sequence shown here is derived from an EMBL/GenBank/DDBJ whole genome shotgun (WGS) entry which is preliminary data.</text>
</comment>
<evidence type="ECO:0000313" key="1">
    <source>
        <dbReference type="EMBL" id="PYF04542.1"/>
    </source>
</evidence>
<reference evidence="1 2" key="1">
    <citation type="submission" date="2018-06" db="EMBL/GenBank/DDBJ databases">
        <title>Genomic Encyclopedia of Archaeal and Bacterial Type Strains, Phase II (KMG-II): from individual species to whole genera.</title>
        <authorList>
            <person name="Goeker M."/>
        </authorList>
    </citation>
    <scope>NUCLEOTIDE SEQUENCE [LARGE SCALE GENOMIC DNA]</scope>
    <source>
        <strain evidence="1 2">JCM 11668</strain>
    </source>
</reference>